<dbReference type="Proteomes" id="UP000887540">
    <property type="component" value="Unplaced"/>
</dbReference>
<organism evidence="5 6">
    <name type="scientific">Acrobeloides nanus</name>
    <dbReference type="NCBI Taxonomy" id="290746"/>
    <lineage>
        <taxon>Eukaryota</taxon>
        <taxon>Metazoa</taxon>
        <taxon>Ecdysozoa</taxon>
        <taxon>Nematoda</taxon>
        <taxon>Chromadorea</taxon>
        <taxon>Rhabditida</taxon>
        <taxon>Tylenchina</taxon>
        <taxon>Cephalobomorpha</taxon>
        <taxon>Cephaloboidea</taxon>
        <taxon>Cephalobidae</taxon>
        <taxon>Acrobeloides</taxon>
    </lineage>
</organism>
<evidence type="ECO:0000313" key="5">
    <source>
        <dbReference type="Proteomes" id="UP000887540"/>
    </source>
</evidence>
<dbReference type="InterPro" id="IPR040194">
    <property type="entry name" value="Cwf19-like"/>
</dbReference>
<feature type="domain" description="Cwf19-like C-terminal" evidence="4">
    <location>
        <begin position="324"/>
        <end position="436"/>
    </location>
</feature>
<sequence length="542" mass="61242">MSTEKAVKVLCAGDVNGKFTQLIKRVNTVNQKNGPFDMLLCVGEFFGPNVEENEKVASGEIQFPISTYILGPCCPSTSQHYTEDSMEFSPSLTYLGKKGILNSASGLSIGYLSGIEAGANGANAFQFDEKTVDDLLMPVRASSGFLGLDILLTSMWPSDVWKHSQNQPPEEVEGSKSISRLAAGLKPRYHFAGRGCHYERSPYRNHRVLLEPAQHVTRFIGLATVDNLKKEKWLYAFSITPLKKMNRAELTVQPPNCSEFPYMHILEEYVISQREKELKEQHEKGGAQFFYDMEANLDEEDPVDRGGRRKRPGGDFQPRQPAKQLAPDSCWFCLSNVDAEKHLIVTVGNLCYMAMPKGPLTDDHVMVMSIAHIQSLVAAPQEVRDEIFKFRDAFSLMCDKVNKVLVIFERNYKTSHLQVQMVAVSKSRSKALRSSFFNAAQLKNIEMTLLNEDQQIWDLVNEGQPYFYLELPDGTRAMTRQMANFPLQFGREVLASSSLLNCEEKVDWKNCLIGKEKETELTQKLAQSFKPFDFTEEDSDED</sequence>
<proteinExistence type="inferred from homology"/>
<dbReference type="GO" id="GO:0000398">
    <property type="term" value="P:mRNA splicing, via spliceosome"/>
    <property type="evidence" value="ECO:0007669"/>
    <property type="project" value="TreeGrafter"/>
</dbReference>
<dbReference type="Pfam" id="PF04677">
    <property type="entry name" value="CwfJ_C_1"/>
    <property type="match status" value="1"/>
</dbReference>
<feature type="region of interest" description="Disordered" evidence="2">
    <location>
        <begin position="299"/>
        <end position="322"/>
    </location>
</feature>
<dbReference type="SUPFAM" id="SSF54197">
    <property type="entry name" value="HIT-like"/>
    <property type="match status" value="1"/>
</dbReference>
<dbReference type="AlphaFoldDB" id="A0A914CB17"/>
<accession>A0A914CB17</accession>
<dbReference type="Gene3D" id="3.30.428.10">
    <property type="entry name" value="HIT-like"/>
    <property type="match status" value="1"/>
</dbReference>
<name>A0A914CB17_9BILA</name>
<comment type="similarity">
    <text evidence="1">Belongs to the CWF19 family.</text>
</comment>
<evidence type="ECO:0000259" key="3">
    <source>
        <dbReference type="Pfam" id="PF04676"/>
    </source>
</evidence>
<dbReference type="InterPro" id="IPR006768">
    <property type="entry name" value="Cwf19-like_C_dom-1"/>
</dbReference>
<dbReference type="GO" id="GO:0061632">
    <property type="term" value="F:RNA lariat debranching enzyme activator activity"/>
    <property type="evidence" value="ECO:0007669"/>
    <property type="project" value="TreeGrafter"/>
</dbReference>
<keyword evidence="5" id="KW-1185">Reference proteome</keyword>
<evidence type="ECO:0000259" key="4">
    <source>
        <dbReference type="Pfam" id="PF04677"/>
    </source>
</evidence>
<protein>
    <submittedName>
        <fullName evidence="6">CWF19-like protein 1</fullName>
    </submittedName>
</protein>
<evidence type="ECO:0000256" key="2">
    <source>
        <dbReference type="SAM" id="MobiDB-lite"/>
    </source>
</evidence>
<dbReference type="WBParaSite" id="ACRNAN_Path_761.g2884.t1">
    <property type="protein sequence ID" value="ACRNAN_Path_761.g2884.t1"/>
    <property type="gene ID" value="ACRNAN_Path_761.g2884"/>
</dbReference>
<dbReference type="InterPro" id="IPR006767">
    <property type="entry name" value="Cwf19-like_C_dom-2"/>
</dbReference>
<feature type="domain" description="Cwf19-like protein C-terminal" evidence="3">
    <location>
        <begin position="451"/>
        <end position="535"/>
    </location>
</feature>
<dbReference type="GO" id="GO:0071014">
    <property type="term" value="C:post-mRNA release spliceosomal complex"/>
    <property type="evidence" value="ECO:0007669"/>
    <property type="project" value="TreeGrafter"/>
</dbReference>
<dbReference type="PANTHER" id="PTHR12072">
    <property type="entry name" value="CWF19, CELL CYCLE CONTROL PROTEIN"/>
    <property type="match status" value="1"/>
</dbReference>
<dbReference type="CDD" id="cd07380">
    <property type="entry name" value="MPP_CWF19_N"/>
    <property type="match status" value="1"/>
</dbReference>
<dbReference type="Pfam" id="PF04676">
    <property type="entry name" value="CwfJ_C_2"/>
    <property type="match status" value="1"/>
</dbReference>
<reference evidence="6" key="1">
    <citation type="submission" date="2022-11" db="UniProtKB">
        <authorList>
            <consortium name="WormBaseParasite"/>
        </authorList>
    </citation>
    <scope>IDENTIFICATION</scope>
</reference>
<dbReference type="InterPro" id="IPR036265">
    <property type="entry name" value="HIT-like_sf"/>
</dbReference>
<evidence type="ECO:0000256" key="1">
    <source>
        <dbReference type="ARBA" id="ARBA00006795"/>
    </source>
</evidence>
<dbReference type="PANTHER" id="PTHR12072:SF4">
    <property type="entry name" value="CWF19-LIKE PROTEIN 1"/>
    <property type="match status" value="1"/>
</dbReference>
<evidence type="ECO:0000313" key="6">
    <source>
        <dbReference type="WBParaSite" id="ACRNAN_Path_761.g2884.t1"/>
    </source>
</evidence>